<dbReference type="InterPro" id="IPR036034">
    <property type="entry name" value="PDZ_sf"/>
</dbReference>
<dbReference type="Pfam" id="PF13365">
    <property type="entry name" value="Trypsin_2"/>
    <property type="match status" value="1"/>
</dbReference>
<protein>
    <submittedName>
        <fullName evidence="6">2-alkenal reductase</fullName>
        <ecNumber evidence="6">1.3.1.74</ecNumber>
    </submittedName>
</protein>
<dbReference type="FunFam" id="2.40.10.10:FF:000001">
    <property type="entry name" value="Periplasmic serine protease DegS"/>
    <property type="match status" value="1"/>
</dbReference>
<dbReference type="SUPFAM" id="SSF50494">
    <property type="entry name" value="Trypsin-like serine proteases"/>
    <property type="match status" value="1"/>
</dbReference>
<keyword evidence="3" id="KW-0378">Hydrolase</keyword>
<dbReference type="EMBL" id="CP001098">
    <property type="protein sequence ID" value="ACL68826.1"/>
    <property type="molecule type" value="Genomic_DNA"/>
</dbReference>
<evidence type="ECO:0000313" key="6">
    <source>
        <dbReference type="EMBL" id="ACL68826.1"/>
    </source>
</evidence>
<evidence type="ECO:0000256" key="3">
    <source>
        <dbReference type="ARBA" id="ARBA00022801"/>
    </source>
</evidence>
<feature type="domain" description="PDZ" evidence="5">
    <location>
        <begin position="302"/>
        <end position="384"/>
    </location>
</feature>
<name>B8D072_HALOH</name>
<evidence type="ECO:0000259" key="5">
    <source>
        <dbReference type="SMART" id="SM00228"/>
    </source>
</evidence>
<gene>
    <name evidence="6" type="ordered locus">Hore_00650</name>
</gene>
<dbReference type="InterPro" id="IPR001478">
    <property type="entry name" value="PDZ"/>
</dbReference>
<dbReference type="OrthoDB" id="9758917at2"/>
<dbReference type="SMART" id="SM00228">
    <property type="entry name" value="PDZ"/>
    <property type="match status" value="1"/>
</dbReference>
<dbReference type="SUPFAM" id="SSF50156">
    <property type="entry name" value="PDZ domain-like"/>
    <property type="match status" value="1"/>
</dbReference>
<dbReference type="GO" id="GO:0004252">
    <property type="term" value="F:serine-type endopeptidase activity"/>
    <property type="evidence" value="ECO:0007669"/>
    <property type="project" value="InterPro"/>
</dbReference>
<evidence type="ECO:0000256" key="4">
    <source>
        <dbReference type="ARBA" id="ARBA00022825"/>
    </source>
</evidence>
<dbReference type="EC" id="1.3.1.74" evidence="6"/>
<keyword evidence="6" id="KW-0560">Oxidoreductase</keyword>
<dbReference type="InterPro" id="IPR001940">
    <property type="entry name" value="Peptidase_S1C"/>
</dbReference>
<keyword evidence="2" id="KW-0645">Protease</keyword>
<evidence type="ECO:0000256" key="1">
    <source>
        <dbReference type="ARBA" id="ARBA00010541"/>
    </source>
</evidence>
<dbReference type="InterPro" id="IPR009003">
    <property type="entry name" value="Peptidase_S1_PA"/>
</dbReference>
<reference evidence="6 7" key="1">
    <citation type="journal article" date="2009" name="PLoS ONE">
        <title>Genome analysis of the anaerobic thermohalophilic bacterium Halothermothrix orenii.</title>
        <authorList>
            <person name="Mavromatis K."/>
            <person name="Ivanova N."/>
            <person name="Anderson I."/>
            <person name="Lykidis A."/>
            <person name="Hooper S.D."/>
            <person name="Sun H."/>
            <person name="Kunin V."/>
            <person name="Lapidus A."/>
            <person name="Hugenholtz P."/>
            <person name="Patel B."/>
            <person name="Kyrpides N.C."/>
        </authorList>
    </citation>
    <scope>NUCLEOTIDE SEQUENCE [LARGE SCALE GENOMIC DNA]</scope>
    <source>
        <strain evidence="7">H 168 / OCM 544 / DSM 9562</strain>
    </source>
</reference>
<sequence length="400" mass="43968">MSRSKRKIMLFAIILAVVFTTGIFVGSHYELTPTKIYADQENGSLVENNEENPADQDKIVITDTNIFADIAAKVDAGVVKVTSYTKVQGGQYSDPFFNDPFFRYFFGDQLPYPEQQPRLEEGFGTGFIVSKDGYIVTNEHVIHGAEKIEVTIKGFDKPVPAEIAWSDFSLDLAVLKVNVDRDLTPIKLGDSDKIRPGDWVIAIGNPFGFEHTVTIGVVSALGRPIQIPTQDGQVRTYRNLIQTDAAINPGNSGGPLLNIDGEVIGINTAVSAQGQGIGFAIPANEVKEIVNDLKTKGEVIRPWIGIYMNKITPDVKEYFNLDNTEGAIIVGVVENSPAAEAGIKPYDIIKEIDRKPVNTPEDVVNIVKNKKVGDKVLLKILRNGDPRLIFVEIGKRPNQF</sequence>
<dbReference type="GO" id="GO:0006508">
    <property type="term" value="P:proteolysis"/>
    <property type="evidence" value="ECO:0007669"/>
    <property type="project" value="UniProtKB-KW"/>
</dbReference>
<evidence type="ECO:0000256" key="2">
    <source>
        <dbReference type="ARBA" id="ARBA00022670"/>
    </source>
</evidence>
<dbReference type="PANTHER" id="PTHR43343:SF3">
    <property type="entry name" value="PROTEASE DO-LIKE 8, CHLOROPLASTIC"/>
    <property type="match status" value="1"/>
</dbReference>
<dbReference type="GO" id="GO:0032440">
    <property type="term" value="F:2-alkenal reductase [NAD(P)H] activity"/>
    <property type="evidence" value="ECO:0007669"/>
    <property type="project" value="UniProtKB-EC"/>
</dbReference>
<dbReference type="Gene3D" id="2.40.10.10">
    <property type="entry name" value="Trypsin-like serine proteases"/>
    <property type="match status" value="2"/>
</dbReference>
<dbReference type="RefSeq" id="WP_012635025.1">
    <property type="nucleotide sequence ID" value="NC_011899.1"/>
</dbReference>
<dbReference type="STRING" id="373903.Hore_00650"/>
<proteinExistence type="inferred from homology"/>
<comment type="similarity">
    <text evidence="1">Belongs to the peptidase S1C family.</text>
</comment>
<dbReference type="KEGG" id="hor:Hore_00650"/>
<dbReference type="Pfam" id="PF13180">
    <property type="entry name" value="PDZ_2"/>
    <property type="match status" value="1"/>
</dbReference>
<dbReference type="HOGENOM" id="CLU_020120_1_2_9"/>
<dbReference type="PRINTS" id="PR00834">
    <property type="entry name" value="PROTEASES2C"/>
</dbReference>
<keyword evidence="4" id="KW-0720">Serine protease</keyword>
<dbReference type="Proteomes" id="UP000000719">
    <property type="component" value="Chromosome"/>
</dbReference>
<accession>B8D072</accession>
<dbReference type="Gene3D" id="2.30.42.10">
    <property type="match status" value="1"/>
</dbReference>
<keyword evidence="7" id="KW-1185">Reference proteome</keyword>
<evidence type="ECO:0000313" key="7">
    <source>
        <dbReference type="Proteomes" id="UP000000719"/>
    </source>
</evidence>
<organism evidence="6 7">
    <name type="scientific">Halothermothrix orenii (strain H 168 / OCM 544 / DSM 9562)</name>
    <dbReference type="NCBI Taxonomy" id="373903"/>
    <lineage>
        <taxon>Bacteria</taxon>
        <taxon>Bacillati</taxon>
        <taxon>Bacillota</taxon>
        <taxon>Clostridia</taxon>
        <taxon>Halanaerobiales</taxon>
        <taxon>Halothermotrichaceae</taxon>
        <taxon>Halothermothrix</taxon>
    </lineage>
</organism>
<dbReference type="InterPro" id="IPR051201">
    <property type="entry name" value="Chloro_Bact_Ser_Proteases"/>
</dbReference>
<dbReference type="PANTHER" id="PTHR43343">
    <property type="entry name" value="PEPTIDASE S12"/>
    <property type="match status" value="1"/>
</dbReference>
<dbReference type="eggNOG" id="COG0265">
    <property type="taxonomic scope" value="Bacteria"/>
</dbReference>
<dbReference type="InterPro" id="IPR043504">
    <property type="entry name" value="Peptidase_S1_PA_chymotrypsin"/>
</dbReference>
<dbReference type="AlphaFoldDB" id="B8D072"/>